<name>A0A1I8AV16_9BILA</name>
<accession>A0A1I8AV16</accession>
<protein>
    <submittedName>
        <fullName evidence="2">Uncharacterized protein</fullName>
    </submittedName>
</protein>
<dbReference type="WBParaSite" id="L893_g9348.t1">
    <property type="protein sequence ID" value="L893_g9348.t1"/>
    <property type="gene ID" value="L893_g9348"/>
</dbReference>
<reference evidence="2" key="1">
    <citation type="submission" date="2016-11" db="UniProtKB">
        <authorList>
            <consortium name="WormBaseParasite"/>
        </authorList>
    </citation>
    <scope>IDENTIFICATION</scope>
</reference>
<dbReference type="AlphaFoldDB" id="A0A1I8AV16"/>
<evidence type="ECO:0000313" key="2">
    <source>
        <dbReference type="WBParaSite" id="L893_g9348.t1"/>
    </source>
</evidence>
<proteinExistence type="predicted"/>
<sequence length="201" mass="21507">MYYCDGRLSSITLLDVKSLEFFLRSRTTRSLVSVAWRAWTTCQGAGSWKAEGRPDSSAPSRAVFVVLSATYVASSSLLIGSLCHREPPDITSSLCAYAERSCYKPLGANVGSSTFSSTIGADRIHGCTEPPAYSVCSLGLSSPRSYCSRCSPVREVASSGDLSSDLKVMLFAQGHRFFIVSSGEDKGNSLFLSDSAPLLVS</sequence>
<organism evidence="1 2">
    <name type="scientific">Steinernema glaseri</name>
    <dbReference type="NCBI Taxonomy" id="37863"/>
    <lineage>
        <taxon>Eukaryota</taxon>
        <taxon>Metazoa</taxon>
        <taxon>Ecdysozoa</taxon>
        <taxon>Nematoda</taxon>
        <taxon>Chromadorea</taxon>
        <taxon>Rhabditida</taxon>
        <taxon>Tylenchina</taxon>
        <taxon>Panagrolaimomorpha</taxon>
        <taxon>Strongyloidoidea</taxon>
        <taxon>Steinernematidae</taxon>
        <taxon>Steinernema</taxon>
    </lineage>
</organism>
<evidence type="ECO:0000313" key="1">
    <source>
        <dbReference type="Proteomes" id="UP000095287"/>
    </source>
</evidence>
<dbReference type="Proteomes" id="UP000095287">
    <property type="component" value="Unplaced"/>
</dbReference>
<keyword evidence="1" id="KW-1185">Reference proteome</keyword>